<dbReference type="HOGENOM" id="CLU_000445_89_6_12"/>
<keyword evidence="4" id="KW-1003">Cell membrane</keyword>
<evidence type="ECO:0000313" key="17">
    <source>
        <dbReference type="EMBL" id="AEB14450.1"/>
    </source>
</evidence>
<keyword evidence="12" id="KW-0902">Two-component regulatory system</keyword>
<dbReference type="InterPro" id="IPR003594">
    <property type="entry name" value="HATPase_dom"/>
</dbReference>
<dbReference type="STRING" id="869209.Tresu_1550"/>
<evidence type="ECO:0000256" key="12">
    <source>
        <dbReference type="ARBA" id="ARBA00023012"/>
    </source>
</evidence>
<dbReference type="PROSITE" id="PS50109">
    <property type="entry name" value="HIS_KIN"/>
    <property type="match status" value="1"/>
</dbReference>
<dbReference type="CDD" id="cd00082">
    <property type="entry name" value="HisKA"/>
    <property type="match status" value="1"/>
</dbReference>
<dbReference type="PRINTS" id="PR00344">
    <property type="entry name" value="BCTRLSENSOR"/>
</dbReference>
<dbReference type="InterPro" id="IPR003661">
    <property type="entry name" value="HisK_dim/P_dom"/>
</dbReference>
<dbReference type="AlphaFoldDB" id="F2NSZ8"/>
<feature type="domain" description="HAMP" evidence="16">
    <location>
        <begin position="181"/>
        <end position="236"/>
    </location>
</feature>
<keyword evidence="5" id="KW-0597">Phosphoprotein</keyword>
<feature type="transmembrane region" description="Helical" evidence="14">
    <location>
        <begin position="157"/>
        <end position="180"/>
    </location>
</feature>
<keyword evidence="9 17" id="KW-0418">Kinase</keyword>
<evidence type="ECO:0000256" key="4">
    <source>
        <dbReference type="ARBA" id="ARBA00022475"/>
    </source>
</evidence>
<feature type="transmembrane region" description="Helical" evidence="14">
    <location>
        <begin position="6"/>
        <end position="31"/>
    </location>
</feature>
<evidence type="ECO:0000256" key="9">
    <source>
        <dbReference type="ARBA" id="ARBA00022777"/>
    </source>
</evidence>
<evidence type="ECO:0000256" key="5">
    <source>
        <dbReference type="ARBA" id="ARBA00022553"/>
    </source>
</evidence>
<dbReference type="EMBL" id="CP002631">
    <property type="protein sequence ID" value="AEB14450.1"/>
    <property type="molecule type" value="Genomic_DNA"/>
</dbReference>
<dbReference type="FunFam" id="3.30.565.10:FF:000006">
    <property type="entry name" value="Sensor histidine kinase WalK"/>
    <property type="match status" value="1"/>
</dbReference>
<dbReference type="InterPro" id="IPR036890">
    <property type="entry name" value="HATPase_C_sf"/>
</dbReference>
<dbReference type="OrthoDB" id="9806130at2"/>
<dbReference type="Gene3D" id="6.10.340.10">
    <property type="match status" value="1"/>
</dbReference>
<dbReference type="SMART" id="SM00304">
    <property type="entry name" value="HAMP"/>
    <property type="match status" value="1"/>
</dbReference>
<dbReference type="GeneID" id="302998710"/>
<dbReference type="EC" id="2.7.13.3" evidence="3"/>
<accession>F2NSZ8</accession>
<evidence type="ECO:0000259" key="16">
    <source>
        <dbReference type="PROSITE" id="PS50885"/>
    </source>
</evidence>
<keyword evidence="8" id="KW-0547">Nucleotide-binding</keyword>
<dbReference type="SUPFAM" id="SSF55874">
    <property type="entry name" value="ATPase domain of HSP90 chaperone/DNA topoisomerase II/histidine kinase"/>
    <property type="match status" value="1"/>
</dbReference>
<comment type="catalytic activity">
    <reaction evidence="1">
        <text>ATP + protein L-histidine = ADP + protein N-phospho-L-histidine.</text>
        <dbReference type="EC" id="2.7.13.3"/>
    </reaction>
</comment>
<dbReference type="SMART" id="SM00387">
    <property type="entry name" value="HATPase_c"/>
    <property type="match status" value="1"/>
</dbReference>
<sequence>MKIKNQISLLITGIIILPTLCMIFFPIYTYYSSPRRFLMKGYKEIRKINEANFSESDWNQIQNYIEKIPPEVQILVFYNSKIILSTIPELKTGSTHNPKELFDFVQTTNSAYDYQFQSFFLEDQQKETRGGSHKNKGLIISRFDAKGKSSLKRIPKFMMHIFFVVLVFETLSITVIILIAKSVSNSIEIIQKATQKIANGELDTKLEISGRRNSNEILQLTEDLERMRKALKENLERRSRFIMGISHDLRTPVALIKGYSEAVSDGIVNSIDDIKKSISIINTKAGLLESMINDLINYIKIDNTEWKKTLRPVELKSFLKDFATNMEGAAELYKRKISSSIEIEEQQVLMDKNLFTRALENIYGNALRYTNDGDSISLEAKKNPLGKTEISISDTGVGIPEEDLEKVFELFFRASNSRRENGMGIGLSVVKSIIDSHGWNINVKSKPNQGTTFTITLN</sequence>
<dbReference type="InterPro" id="IPR036097">
    <property type="entry name" value="HisK_dim/P_sf"/>
</dbReference>
<dbReference type="RefSeq" id="WP_013701732.1">
    <property type="nucleotide sequence ID" value="NC_015385.1"/>
</dbReference>
<name>F2NSZ8_TRES6</name>
<evidence type="ECO:0000256" key="2">
    <source>
        <dbReference type="ARBA" id="ARBA00004651"/>
    </source>
</evidence>
<dbReference type="KEGG" id="tsu:Tresu_1550"/>
<evidence type="ECO:0000256" key="11">
    <source>
        <dbReference type="ARBA" id="ARBA00022989"/>
    </source>
</evidence>
<dbReference type="InterPro" id="IPR004358">
    <property type="entry name" value="Sig_transdc_His_kin-like_C"/>
</dbReference>
<dbReference type="InterPro" id="IPR003660">
    <property type="entry name" value="HAMP_dom"/>
</dbReference>
<dbReference type="GO" id="GO:0000155">
    <property type="term" value="F:phosphorelay sensor kinase activity"/>
    <property type="evidence" value="ECO:0007669"/>
    <property type="project" value="InterPro"/>
</dbReference>
<dbReference type="PANTHER" id="PTHR45528">
    <property type="entry name" value="SENSOR HISTIDINE KINASE CPXA"/>
    <property type="match status" value="1"/>
</dbReference>
<dbReference type="Pfam" id="PF02518">
    <property type="entry name" value="HATPase_c"/>
    <property type="match status" value="1"/>
</dbReference>
<comment type="subcellular location">
    <subcellularLocation>
        <location evidence="2">Cell membrane</location>
        <topology evidence="2">Multi-pass membrane protein</topology>
    </subcellularLocation>
</comment>
<proteinExistence type="predicted"/>
<reference evidence="17 18" key="1">
    <citation type="journal article" date="2011" name="Stand. Genomic Sci.">
        <title>Complete genome sequence of Treponema succinifaciens type strain (6091).</title>
        <authorList>
            <person name="Han C."/>
            <person name="Gronow S."/>
            <person name="Teshima H."/>
            <person name="Lapidus A."/>
            <person name="Nolan M."/>
            <person name="Lucas S."/>
            <person name="Hammon N."/>
            <person name="Deshpande S."/>
            <person name="Cheng J.F."/>
            <person name="Zeytun A."/>
            <person name="Tapia R."/>
            <person name="Goodwin L."/>
            <person name="Pitluck S."/>
            <person name="Liolios K."/>
            <person name="Pagani I."/>
            <person name="Ivanova N."/>
            <person name="Mavromatis K."/>
            <person name="Mikhailova N."/>
            <person name="Huntemann M."/>
            <person name="Pati A."/>
            <person name="Chen A."/>
            <person name="Palaniappan K."/>
            <person name="Land M."/>
            <person name="Hauser L."/>
            <person name="Brambilla E.M."/>
            <person name="Rohde M."/>
            <person name="Goker M."/>
            <person name="Woyke T."/>
            <person name="Bristow J."/>
            <person name="Eisen J.A."/>
            <person name="Markowitz V."/>
            <person name="Hugenholtz P."/>
            <person name="Kyrpides N.C."/>
            <person name="Klenk H.P."/>
            <person name="Detter J.C."/>
        </authorList>
    </citation>
    <scope>NUCLEOTIDE SEQUENCE [LARGE SCALE GENOMIC DNA]</scope>
    <source>
        <strain evidence="18">ATCC 33096 / DSM 2489 / 6091</strain>
    </source>
</reference>
<dbReference type="Pfam" id="PF00512">
    <property type="entry name" value="HisKA"/>
    <property type="match status" value="1"/>
</dbReference>
<dbReference type="InterPro" id="IPR005467">
    <property type="entry name" value="His_kinase_dom"/>
</dbReference>
<keyword evidence="7 14" id="KW-0812">Transmembrane</keyword>
<keyword evidence="10" id="KW-0067">ATP-binding</keyword>
<keyword evidence="11 14" id="KW-1133">Transmembrane helix</keyword>
<dbReference type="PROSITE" id="PS50885">
    <property type="entry name" value="HAMP"/>
    <property type="match status" value="1"/>
</dbReference>
<dbReference type="SUPFAM" id="SSF47384">
    <property type="entry name" value="Homodimeric domain of signal transducing histidine kinase"/>
    <property type="match status" value="1"/>
</dbReference>
<dbReference type="Gene3D" id="3.30.565.10">
    <property type="entry name" value="Histidine kinase-like ATPase, C-terminal domain"/>
    <property type="match status" value="1"/>
</dbReference>
<evidence type="ECO:0000256" key="8">
    <source>
        <dbReference type="ARBA" id="ARBA00022741"/>
    </source>
</evidence>
<dbReference type="Gene3D" id="1.10.287.130">
    <property type="match status" value="1"/>
</dbReference>
<protein>
    <recommendedName>
        <fullName evidence="3">histidine kinase</fullName>
        <ecNumber evidence="3">2.7.13.3</ecNumber>
    </recommendedName>
</protein>
<keyword evidence="13 14" id="KW-0472">Membrane</keyword>
<dbReference type="Proteomes" id="UP000006852">
    <property type="component" value="Chromosome"/>
</dbReference>
<evidence type="ECO:0000256" key="7">
    <source>
        <dbReference type="ARBA" id="ARBA00022692"/>
    </source>
</evidence>
<keyword evidence="18" id="KW-1185">Reference proteome</keyword>
<reference evidence="18" key="2">
    <citation type="submission" date="2011-04" db="EMBL/GenBank/DDBJ databases">
        <title>The complete genome of chromosome of Treponema succinifaciens DSM 2489.</title>
        <authorList>
            <person name="Lucas S."/>
            <person name="Copeland A."/>
            <person name="Lapidus A."/>
            <person name="Bruce D."/>
            <person name="Goodwin L."/>
            <person name="Pitluck S."/>
            <person name="Peters L."/>
            <person name="Kyrpides N."/>
            <person name="Mavromatis K."/>
            <person name="Ivanova N."/>
            <person name="Ovchinnikova G."/>
            <person name="Teshima H."/>
            <person name="Detter J.C."/>
            <person name="Tapia R."/>
            <person name="Han C."/>
            <person name="Land M."/>
            <person name="Hauser L."/>
            <person name="Markowitz V."/>
            <person name="Cheng J.-F."/>
            <person name="Hugenholtz P."/>
            <person name="Woyke T."/>
            <person name="Wu D."/>
            <person name="Gronow S."/>
            <person name="Wellnitz S."/>
            <person name="Brambilla E."/>
            <person name="Klenk H.-P."/>
            <person name="Eisen J.A."/>
        </authorList>
    </citation>
    <scope>NUCLEOTIDE SEQUENCE [LARGE SCALE GENOMIC DNA]</scope>
    <source>
        <strain evidence="18">ATCC 33096 / DSM 2489 / 6091</strain>
    </source>
</reference>
<evidence type="ECO:0000259" key="15">
    <source>
        <dbReference type="PROSITE" id="PS50109"/>
    </source>
</evidence>
<dbReference type="GO" id="GO:0005886">
    <property type="term" value="C:plasma membrane"/>
    <property type="evidence" value="ECO:0007669"/>
    <property type="project" value="UniProtKB-SubCell"/>
</dbReference>
<dbReference type="InterPro" id="IPR050398">
    <property type="entry name" value="HssS/ArlS-like"/>
</dbReference>
<evidence type="ECO:0000256" key="13">
    <source>
        <dbReference type="ARBA" id="ARBA00023136"/>
    </source>
</evidence>
<dbReference type="SMART" id="SM00388">
    <property type="entry name" value="HisKA"/>
    <property type="match status" value="1"/>
</dbReference>
<dbReference type="eggNOG" id="COG2205">
    <property type="taxonomic scope" value="Bacteria"/>
</dbReference>
<keyword evidence="6" id="KW-0808">Transferase</keyword>
<organism evidence="17 18">
    <name type="scientific">Treponema succinifaciens (strain ATCC 33096 / DSM 2489 / 6091)</name>
    <dbReference type="NCBI Taxonomy" id="869209"/>
    <lineage>
        <taxon>Bacteria</taxon>
        <taxon>Pseudomonadati</taxon>
        <taxon>Spirochaetota</taxon>
        <taxon>Spirochaetia</taxon>
        <taxon>Spirochaetales</taxon>
        <taxon>Treponemataceae</taxon>
        <taxon>Treponema</taxon>
    </lineage>
</organism>
<evidence type="ECO:0000256" key="14">
    <source>
        <dbReference type="SAM" id="Phobius"/>
    </source>
</evidence>
<evidence type="ECO:0000313" key="18">
    <source>
        <dbReference type="Proteomes" id="UP000006852"/>
    </source>
</evidence>
<dbReference type="PANTHER" id="PTHR45528:SF1">
    <property type="entry name" value="SENSOR HISTIDINE KINASE CPXA"/>
    <property type="match status" value="1"/>
</dbReference>
<evidence type="ECO:0000256" key="6">
    <source>
        <dbReference type="ARBA" id="ARBA00022679"/>
    </source>
</evidence>
<evidence type="ECO:0000256" key="10">
    <source>
        <dbReference type="ARBA" id="ARBA00022840"/>
    </source>
</evidence>
<dbReference type="GO" id="GO:0005524">
    <property type="term" value="F:ATP binding"/>
    <property type="evidence" value="ECO:0007669"/>
    <property type="project" value="UniProtKB-KW"/>
</dbReference>
<evidence type="ECO:0000256" key="3">
    <source>
        <dbReference type="ARBA" id="ARBA00012438"/>
    </source>
</evidence>
<dbReference type="Pfam" id="PF00672">
    <property type="entry name" value="HAMP"/>
    <property type="match status" value="1"/>
</dbReference>
<gene>
    <name evidence="17" type="ordered locus">Tresu_1550</name>
</gene>
<feature type="domain" description="Histidine kinase" evidence="15">
    <location>
        <begin position="244"/>
        <end position="458"/>
    </location>
</feature>
<evidence type="ECO:0000256" key="1">
    <source>
        <dbReference type="ARBA" id="ARBA00000085"/>
    </source>
</evidence>
<dbReference type="CDD" id="cd06225">
    <property type="entry name" value="HAMP"/>
    <property type="match status" value="1"/>
</dbReference>